<dbReference type="RefSeq" id="WP_014745235.1">
    <property type="nucleotide sequence ID" value="NC_017956.1"/>
</dbReference>
<evidence type="ECO:0000259" key="5">
    <source>
        <dbReference type="PROSITE" id="PS50931"/>
    </source>
</evidence>
<accession>I3TLB9</accession>
<dbReference type="GO" id="GO:0003677">
    <property type="term" value="F:DNA binding"/>
    <property type="evidence" value="ECO:0007669"/>
    <property type="project" value="UniProtKB-KW"/>
</dbReference>
<gene>
    <name evidence="6" type="primary">yybE</name>
    <name evidence="6" type="ordered locus">TMO_1718</name>
</gene>
<name>I3TLB9_TISMK</name>
<dbReference type="AlphaFoldDB" id="I3TLB9"/>
<dbReference type="eggNOG" id="COG0583">
    <property type="taxonomic scope" value="Bacteria"/>
</dbReference>
<dbReference type="CDD" id="cd05466">
    <property type="entry name" value="PBP2_LTTR_substrate"/>
    <property type="match status" value="1"/>
</dbReference>
<keyword evidence="7" id="KW-1185">Reference proteome</keyword>
<dbReference type="GO" id="GO:0003700">
    <property type="term" value="F:DNA-binding transcription factor activity"/>
    <property type="evidence" value="ECO:0007669"/>
    <property type="project" value="InterPro"/>
</dbReference>
<dbReference type="SUPFAM" id="SSF46785">
    <property type="entry name" value="Winged helix' DNA-binding domain"/>
    <property type="match status" value="1"/>
</dbReference>
<dbReference type="InterPro" id="IPR036390">
    <property type="entry name" value="WH_DNA-bd_sf"/>
</dbReference>
<dbReference type="STRING" id="1110502.TMO_1718"/>
<evidence type="ECO:0000256" key="3">
    <source>
        <dbReference type="ARBA" id="ARBA00023125"/>
    </source>
</evidence>
<keyword evidence="3" id="KW-0238">DNA-binding</keyword>
<dbReference type="Pfam" id="PF00126">
    <property type="entry name" value="HTH_1"/>
    <property type="match status" value="1"/>
</dbReference>
<evidence type="ECO:0000313" key="6">
    <source>
        <dbReference type="EMBL" id="AFK53557.1"/>
    </source>
</evidence>
<dbReference type="Proteomes" id="UP000005258">
    <property type="component" value="Chromosome"/>
</dbReference>
<dbReference type="PRINTS" id="PR00039">
    <property type="entry name" value="HTHLYSR"/>
</dbReference>
<dbReference type="HOGENOM" id="CLU_039613_6_4_5"/>
<comment type="similarity">
    <text evidence="1">Belongs to the LysR transcriptional regulatory family.</text>
</comment>
<evidence type="ECO:0000256" key="1">
    <source>
        <dbReference type="ARBA" id="ARBA00009437"/>
    </source>
</evidence>
<dbReference type="KEGG" id="tmo:TMO_1718"/>
<sequence length="297" mass="31703">MTLRQLRYLIAVVAAGSITGGARSLNVSQPALSAGLAALEDELGTSLLERQRGAVRLTALGRRFHRRALGIVRDADLARQEVRRGLEQSVLTLGVLPTVPMGLVLGLAEALHRHLPAVELTIREAREPRLAEAVGLGRMDAALTISDRAADGWWVPVRDDPLAVVCPPGHDFARRGSVRVADLDGEAFVLRMHCERGRDAQGLLDSRGIRLRPSFATDQDARAFAAVRAGLGVTIAPRTLVPEGLGFVAIEDLGLTRRLGLQLSVGLDERLSGALVAALRDAEAAQMAIPDANVSIN</sequence>
<dbReference type="FunFam" id="1.10.10.10:FF:000001">
    <property type="entry name" value="LysR family transcriptional regulator"/>
    <property type="match status" value="1"/>
</dbReference>
<dbReference type="InterPro" id="IPR036388">
    <property type="entry name" value="WH-like_DNA-bd_sf"/>
</dbReference>
<dbReference type="GO" id="GO:0032993">
    <property type="term" value="C:protein-DNA complex"/>
    <property type="evidence" value="ECO:0007669"/>
    <property type="project" value="TreeGrafter"/>
</dbReference>
<organism evidence="6 7">
    <name type="scientific">Tistrella mobilis (strain KA081020-065)</name>
    <dbReference type="NCBI Taxonomy" id="1110502"/>
    <lineage>
        <taxon>Bacteria</taxon>
        <taxon>Pseudomonadati</taxon>
        <taxon>Pseudomonadota</taxon>
        <taxon>Alphaproteobacteria</taxon>
        <taxon>Geminicoccales</taxon>
        <taxon>Geminicoccaceae</taxon>
        <taxon>Tistrella</taxon>
    </lineage>
</organism>
<proteinExistence type="inferred from homology"/>
<evidence type="ECO:0000313" key="7">
    <source>
        <dbReference type="Proteomes" id="UP000005258"/>
    </source>
</evidence>
<evidence type="ECO:0000256" key="2">
    <source>
        <dbReference type="ARBA" id="ARBA00023015"/>
    </source>
</evidence>
<dbReference type="SUPFAM" id="SSF53850">
    <property type="entry name" value="Periplasmic binding protein-like II"/>
    <property type="match status" value="1"/>
</dbReference>
<keyword evidence="2" id="KW-0805">Transcription regulation</keyword>
<feature type="domain" description="HTH lysR-type" evidence="5">
    <location>
        <begin position="1"/>
        <end position="58"/>
    </location>
</feature>
<dbReference type="Pfam" id="PF03466">
    <property type="entry name" value="LysR_substrate"/>
    <property type="match status" value="1"/>
</dbReference>
<reference evidence="6 7" key="1">
    <citation type="journal article" date="2012" name="J. Am. Chem. Soc.">
        <title>Bacterial biosynthesis and maturation of the didemnin anti-cancer agents.</title>
        <authorList>
            <person name="Xu Y."/>
            <person name="Kersten R.D."/>
            <person name="Nam S.J."/>
            <person name="Lu L."/>
            <person name="Al-Suwailem A.M."/>
            <person name="Zheng H."/>
            <person name="Fenical W."/>
            <person name="Dorrestein P.C."/>
            <person name="Moore B.S."/>
            <person name="Qian P.Y."/>
        </authorList>
    </citation>
    <scope>NUCLEOTIDE SEQUENCE [LARGE SCALE GENOMIC DNA]</scope>
    <source>
        <strain evidence="6 7">KA081020-065</strain>
    </source>
</reference>
<dbReference type="EMBL" id="CP003236">
    <property type="protein sequence ID" value="AFK53557.1"/>
    <property type="molecule type" value="Genomic_DNA"/>
</dbReference>
<dbReference type="PATRIC" id="fig|1110502.3.peg.1768"/>
<dbReference type="InterPro" id="IPR000847">
    <property type="entry name" value="LysR_HTH_N"/>
</dbReference>
<dbReference type="Gene3D" id="3.40.190.10">
    <property type="entry name" value="Periplasmic binding protein-like II"/>
    <property type="match status" value="2"/>
</dbReference>
<dbReference type="PROSITE" id="PS50931">
    <property type="entry name" value="HTH_LYSR"/>
    <property type="match status" value="1"/>
</dbReference>
<dbReference type="PANTHER" id="PTHR30346:SF29">
    <property type="entry name" value="LYSR SUBSTRATE-BINDING"/>
    <property type="match status" value="1"/>
</dbReference>
<dbReference type="PANTHER" id="PTHR30346">
    <property type="entry name" value="TRANSCRIPTIONAL DUAL REGULATOR HCAR-RELATED"/>
    <property type="match status" value="1"/>
</dbReference>
<dbReference type="InterPro" id="IPR005119">
    <property type="entry name" value="LysR_subst-bd"/>
</dbReference>
<keyword evidence="4" id="KW-0804">Transcription</keyword>
<evidence type="ECO:0000256" key="4">
    <source>
        <dbReference type="ARBA" id="ARBA00023163"/>
    </source>
</evidence>
<dbReference type="Gene3D" id="1.10.10.10">
    <property type="entry name" value="Winged helix-like DNA-binding domain superfamily/Winged helix DNA-binding domain"/>
    <property type="match status" value="1"/>
</dbReference>
<protein>
    <submittedName>
        <fullName evidence="6">Transcriptional regulator, LysR family</fullName>
    </submittedName>
</protein>